<keyword evidence="1" id="KW-0732">Signal</keyword>
<accession>A0ABU0YPM6</accession>
<dbReference type="PROSITE" id="PS51257">
    <property type="entry name" value="PROKAR_LIPOPROTEIN"/>
    <property type="match status" value="1"/>
</dbReference>
<dbReference type="Proteomes" id="UP001230156">
    <property type="component" value="Unassembled WGS sequence"/>
</dbReference>
<dbReference type="InterPro" id="IPR012347">
    <property type="entry name" value="Ferritin-like"/>
</dbReference>
<name>A0ABU0YPM6_9PROT</name>
<dbReference type="PANTHER" id="PTHR38593:SF1">
    <property type="entry name" value="BLR2558 PROTEIN"/>
    <property type="match status" value="1"/>
</dbReference>
<dbReference type="Pfam" id="PF13628">
    <property type="entry name" value="DUF4142"/>
    <property type="match status" value="1"/>
</dbReference>
<sequence>MTRTKRAALLATAALAAAAVTVAGCGSPSTYPHSKDAYGNTKTSTGKTYASNNAPAVSPTLAPVGTTTVLMPAQTATTTTVLVPANTVSPTNTLGVNTVGSTVLVPANQVPVSTTIVGSDVDFMARASQFNATEIALSRLAYQRAQSPAVRDFAMDTINTHRRLSDNLDGIALRRNVSLAWTPSPAGSQAVDRLSRLNGWDFDRYYLAQVIADHDAAAALYANQGAVATDVTLRSTAGANAVDLRNRRDEAVRLQNDIY</sequence>
<feature type="signal peptide" evidence="1">
    <location>
        <begin position="1"/>
        <end position="23"/>
    </location>
</feature>
<dbReference type="Gene3D" id="1.20.1260.10">
    <property type="match status" value="1"/>
</dbReference>
<evidence type="ECO:0000313" key="4">
    <source>
        <dbReference type="Proteomes" id="UP001230156"/>
    </source>
</evidence>
<proteinExistence type="predicted"/>
<evidence type="ECO:0000313" key="3">
    <source>
        <dbReference type="EMBL" id="MDQ7249677.1"/>
    </source>
</evidence>
<evidence type="ECO:0000259" key="2">
    <source>
        <dbReference type="Pfam" id="PF13628"/>
    </source>
</evidence>
<dbReference type="EMBL" id="JAUYVI010000005">
    <property type="protein sequence ID" value="MDQ7249677.1"/>
    <property type="molecule type" value="Genomic_DNA"/>
</dbReference>
<organism evidence="3 4">
    <name type="scientific">Dongia sedimenti</name>
    <dbReference type="NCBI Taxonomy" id="3064282"/>
    <lineage>
        <taxon>Bacteria</taxon>
        <taxon>Pseudomonadati</taxon>
        <taxon>Pseudomonadota</taxon>
        <taxon>Alphaproteobacteria</taxon>
        <taxon>Rhodospirillales</taxon>
        <taxon>Dongiaceae</taxon>
        <taxon>Dongia</taxon>
    </lineage>
</organism>
<comment type="caution">
    <text evidence="3">The sequence shown here is derived from an EMBL/GenBank/DDBJ whole genome shotgun (WGS) entry which is preliminary data.</text>
</comment>
<gene>
    <name evidence="3" type="ORF">Q8A70_18455</name>
</gene>
<protein>
    <submittedName>
        <fullName evidence="3">DUF4142 domain-containing protein</fullName>
    </submittedName>
</protein>
<evidence type="ECO:0000256" key="1">
    <source>
        <dbReference type="SAM" id="SignalP"/>
    </source>
</evidence>
<dbReference type="PANTHER" id="PTHR38593">
    <property type="entry name" value="BLR2558 PROTEIN"/>
    <property type="match status" value="1"/>
</dbReference>
<feature type="chain" id="PRO_5045842557" evidence="1">
    <location>
        <begin position="24"/>
        <end position="259"/>
    </location>
</feature>
<keyword evidence="4" id="KW-1185">Reference proteome</keyword>
<feature type="domain" description="DUF4142" evidence="2">
    <location>
        <begin position="119"/>
        <end position="253"/>
    </location>
</feature>
<dbReference type="RefSeq" id="WP_379957879.1">
    <property type="nucleotide sequence ID" value="NZ_JAUYVI010000005.1"/>
</dbReference>
<dbReference type="InterPro" id="IPR025419">
    <property type="entry name" value="DUF4142"/>
</dbReference>
<reference evidence="4" key="1">
    <citation type="submission" date="2023-08" db="EMBL/GenBank/DDBJ databases">
        <title>Rhodospirillaceae gen. nov., a novel taxon isolated from the Yangtze River Yuezi River estuary sludge.</title>
        <authorList>
            <person name="Ruan L."/>
        </authorList>
    </citation>
    <scope>NUCLEOTIDE SEQUENCE [LARGE SCALE GENOMIC DNA]</scope>
    <source>
        <strain evidence="4">R-7</strain>
    </source>
</reference>